<proteinExistence type="predicted"/>
<evidence type="ECO:0000313" key="2">
    <source>
        <dbReference type="EMBL" id="WAR02223.1"/>
    </source>
</evidence>
<name>A0ABY7DWW6_MYAAR</name>
<evidence type="ECO:0000256" key="1">
    <source>
        <dbReference type="SAM" id="Phobius"/>
    </source>
</evidence>
<reference evidence="2" key="1">
    <citation type="submission" date="2022-11" db="EMBL/GenBank/DDBJ databases">
        <title>Centuries of genome instability and evolution in soft-shell clam transmissible cancer (bioRxiv).</title>
        <authorList>
            <person name="Hart S.F.M."/>
            <person name="Yonemitsu M.A."/>
            <person name="Giersch R.M."/>
            <person name="Beal B.F."/>
            <person name="Arriagada G."/>
            <person name="Davis B.W."/>
            <person name="Ostrander E.A."/>
            <person name="Goff S.P."/>
            <person name="Metzger M.J."/>
        </authorList>
    </citation>
    <scope>NUCLEOTIDE SEQUENCE</scope>
    <source>
        <strain evidence="2">MELC-2E11</strain>
        <tissue evidence="2">Siphon/mantle</tissue>
    </source>
</reference>
<keyword evidence="3" id="KW-1185">Reference proteome</keyword>
<protein>
    <recommendedName>
        <fullName evidence="4">ATP synthase F0 subunit 8</fullName>
    </recommendedName>
</protein>
<accession>A0ABY7DWW6</accession>
<dbReference type="Proteomes" id="UP001164746">
    <property type="component" value="Chromosome 4"/>
</dbReference>
<organism evidence="2 3">
    <name type="scientific">Mya arenaria</name>
    <name type="common">Soft-shell clam</name>
    <dbReference type="NCBI Taxonomy" id="6604"/>
    <lineage>
        <taxon>Eukaryota</taxon>
        <taxon>Metazoa</taxon>
        <taxon>Spiralia</taxon>
        <taxon>Lophotrochozoa</taxon>
        <taxon>Mollusca</taxon>
        <taxon>Bivalvia</taxon>
        <taxon>Autobranchia</taxon>
        <taxon>Heteroconchia</taxon>
        <taxon>Euheterodonta</taxon>
        <taxon>Imparidentia</taxon>
        <taxon>Neoheterodontei</taxon>
        <taxon>Myida</taxon>
        <taxon>Myoidea</taxon>
        <taxon>Myidae</taxon>
        <taxon>Mya</taxon>
    </lineage>
</organism>
<keyword evidence="1" id="KW-0472">Membrane</keyword>
<dbReference type="EMBL" id="CP111015">
    <property type="protein sequence ID" value="WAR02223.1"/>
    <property type="molecule type" value="Genomic_DNA"/>
</dbReference>
<feature type="transmembrane region" description="Helical" evidence="1">
    <location>
        <begin position="54"/>
        <end position="72"/>
    </location>
</feature>
<evidence type="ECO:0000313" key="3">
    <source>
        <dbReference type="Proteomes" id="UP001164746"/>
    </source>
</evidence>
<evidence type="ECO:0008006" key="4">
    <source>
        <dbReference type="Google" id="ProtNLM"/>
    </source>
</evidence>
<keyword evidence="1" id="KW-1133">Transmembrane helix</keyword>
<gene>
    <name evidence="2" type="ORF">MAR_008781</name>
</gene>
<keyword evidence="1" id="KW-0812">Transmembrane</keyword>
<sequence length="74" mass="8051">MAEGVSSLEIWPSNISGAPYGLCLVAVSAVVFYLSSKVAAFTRPKIADKQKWRWKNISVSLLHAAITALLMSQK</sequence>
<feature type="transmembrane region" description="Helical" evidence="1">
    <location>
        <begin position="17"/>
        <end position="34"/>
    </location>
</feature>